<evidence type="ECO:0000256" key="2">
    <source>
        <dbReference type="ARBA" id="ARBA00022729"/>
    </source>
</evidence>
<dbReference type="InterPro" id="IPR006665">
    <property type="entry name" value="OmpA-like"/>
</dbReference>
<dbReference type="OrthoDB" id="9809164at2"/>
<keyword evidence="5 8" id="KW-0998">Cell outer membrane</keyword>
<evidence type="ECO:0000256" key="5">
    <source>
        <dbReference type="ARBA" id="ARBA00023237"/>
    </source>
</evidence>
<dbReference type="GO" id="GO:0009279">
    <property type="term" value="C:cell outer membrane"/>
    <property type="evidence" value="ECO:0007669"/>
    <property type="project" value="UniProtKB-SubCell"/>
</dbReference>
<evidence type="ECO:0000256" key="8">
    <source>
        <dbReference type="HAMAP-Rule" id="MF_02204"/>
    </source>
</evidence>
<dbReference type="PROSITE" id="PS01068">
    <property type="entry name" value="OMPA_1"/>
    <property type="match status" value="1"/>
</dbReference>
<evidence type="ECO:0000256" key="7">
    <source>
        <dbReference type="ARBA" id="ARBA00023306"/>
    </source>
</evidence>
<dbReference type="RefSeq" id="WP_046561545.1">
    <property type="nucleotide sequence ID" value="NZ_CP010975.1"/>
</dbReference>
<comment type="function">
    <text evidence="8">Part of the Tol-Pal system, which plays a role in outer membrane invagination during cell division and is important for maintaining outer membrane integrity.</text>
</comment>
<dbReference type="InterPro" id="IPR006690">
    <property type="entry name" value="OMPA-like_CS"/>
</dbReference>
<dbReference type="HAMAP" id="MF_02204">
    <property type="entry name" value="Pal"/>
    <property type="match status" value="1"/>
</dbReference>
<reference evidence="11 12" key="1">
    <citation type="submission" date="2015-02" db="EMBL/GenBank/DDBJ databases">
        <title>Complete genome sequence of Kangiella geojedonensis strain YCS-5T.</title>
        <authorList>
            <person name="Kim K.M."/>
        </authorList>
    </citation>
    <scope>NUCLEOTIDE SEQUENCE [LARGE SCALE GENOMIC DNA]</scope>
    <source>
        <strain evidence="11 12">YCS-5</strain>
    </source>
</reference>
<protein>
    <recommendedName>
        <fullName evidence="8">Peptidoglycan-associated lipoprotein</fullName>
        <shortName evidence="8">PAL</shortName>
    </recommendedName>
</protein>
<evidence type="ECO:0000313" key="12">
    <source>
        <dbReference type="Proteomes" id="UP000034071"/>
    </source>
</evidence>
<keyword evidence="7 8" id="KW-0131">Cell cycle</keyword>
<keyword evidence="4 8" id="KW-0564">Palmitate</keyword>
<feature type="chain" id="PRO_5002510078" description="Peptidoglycan-associated lipoprotein" evidence="9">
    <location>
        <begin position="19"/>
        <end position="172"/>
    </location>
</feature>
<dbReference type="InterPro" id="IPR050330">
    <property type="entry name" value="Bact_OuterMem_StrucFunc"/>
</dbReference>
<organism evidence="11 12">
    <name type="scientific">Kangiella geojedonensis</name>
    <dbReference type="NCBI Taxonomy" id="914150"/>
    <lineage>
        <taxon>Bacteria</taxon>
        <taxon>Pseudomonadati</taxon>
        <taxon>Pseudomonadota</taxon>
        <taxon>Gammaproteobacteria</taxon>
        <taxon>Kangiellales</taxon>
        <taxon>Kangiellaceae</taxon>
        <taxon>Kangiella</taxon>
    </lineage>
</organism>
<evidence type="ECO:0000313" key="11">
    <source>
        <dbReference type="EMBL" id="AKE52480.1"/>
    </source>
</evidence>
<keyword evidence="3 8" id="KW-0472">Membrane</keyword>
<comment type="subunit">
    <text evidence="8">The Tol-Pal system is composed of five core proteins: the inner membrane proteins TolA, TolQ and TolR, the periplasmic protein TolB and the outer membrane protein Pal. They form a network linking the inner and outer membranes and the peptidoglycan layer.</text>
</comment>
<dbReference type="InterPro" id="IPR039001">
    <property type="entry name" value="Pal"/>
</dbReference>
<comment type="similarity">
    <text evidence="8">Belongs to the Pal lipoprotein family.</text>
</comment>
<evidence type="ECO:0000256" key="4">
    <source>
        <dbReference type="ARBA" id="ARBA00023139"/>
    </source>
</evidence>
<dbReference type="PANTHER" id="PTHR30329:SF21">
    <property type="entry name" value="LIPOPROTEIN YIAD-RELATED"/>
    <property type="match status" value="1"/>
</dbReference>
<dbReference type="InterPro" id="IPR014169">
    <property type="entry name" value="Pal_lipo_C"/>
</dbReference>
<dbReference type="PRINTS" id="PR01021">
    <property type="entry name" value="OMPADOMAIN"/>
</dbReference>
<sequence>MKRSVQLLLALFAALALAACSTTEPADDTTDTTVQQDDGSDAEAEALARQRAAEEAERQRIAALLENTTIYFDFDSDAIRSGDMELLEVHAKHIQATGKKVILEGHADERGTPEYNLALGERRAKSVAQLMRTYGVSGSQIEVISFGEESPANPGHTEQAWQENRRVEIKYQ</sequence>
<dbReference type="Proteomes" id="UP000034071">
    <property type="component" value="Chromosome"/>
</dbReference>
<dbReference type="SUPFAM" id="SSF103088">
    <property type="entry name" value="OmpA-like"/>
    <property type="match status" value="1"/>
</dbReference>
<dbReference type="PROSITE" id="PS51123">
    <property type="entry name" value="OMPA_2"/>
    <property type="match status" value="1"/>
</dbReference>
<dbReference type="PROSITE" id="PS51257">
    <property type="entry name" value="PROKAR_LIPOPROTEIN"/>
    <property type="match status" value="1"/>
</dbReference>
<proteinExistence type="inferred from homology"/>
<evidence type="ECO:0000256" key="9">
    <source>
        <dbReference type="SAM" id="SignalP"/>
    </source>
</evidence>
<keyword evidence="1 8" id="KW-0132">Cell division</keyword>
<keyword evidence="6 8" id="KW-0449">Lipoprotein</keyword>
<dbReference type="InterPro" id="IPR006664">
    <property type="entry name" value="OMP_bac"/>
</dbReference>
<dbReference type="Gene3D" id="3.30.1330.60">
    <property type="entry name" value="OmpA-like domain"/>
    <property type="match status" value="1"/>
</dbReference>
<dbReference type="Pfam" id="PF00691">
    <property type="entry name" value="OmpA"/>
    <property type="match status" value="1"/>
</dbReference>
<evidence type="ECO:0000256" key="1">
    <source>
        <dbReference type="ARBA" id="ARBA00022618"/>
    </source>
</evidence>
<dbReference type="CDD" id="cd07185">
    <property type="entry name" value="OmpA_C-like"/>
    <property type="match status" value="1"/>
</dbReference>
<keyword evidence="2 8" id="KW-0732">Signal</keyword>
<gene>
    <name evidence="8" type="primary">pal</name>
    <name evidence="11" type="ORF">TQ33_1533</name>
</gene>
<dbReference type="GO" id="GO:0051301">
    <property type="term" value="P:cell division"/>
    <property type="evidence" value="ECO:0007669"/>
    <property type="project" value="UniProtKB-UniRule"/>
</dbReference>
<feature type="domain" description="OmpA-like" evidence="10">
    <location>
        <begin position="59"/>
        <end position="172"/>
    </location>
</feature>
<dbReference type="STRING" id="914150.TQ33_1533"/>
<dbReference type="KEGG" id="kge:TQ33_1533"/>
<feature type="signal peptide" evidence="9">
    <location>
        <begin position="1"/>
        <end position="18"/>
    </location>
</feature>
<dbReference type="NCBIfam" id="TIGR02802">
    <property type="entry name" value="Pal_lipo"/>
    <property type="match status" value="1"/>
</dbReference>
<accession>A0A0F6TR34</accession>
<name>A0A0F6TR34_9GAMM</name>
<dbReference type="PATRIC" id="fig|914150.5.peg.1552"/>
<dbReference type="HOGENOM" id="CLU_016890_9_4_6"/>
<dbReference type="PANTHER" id="PTHR30329">
    <property type="entry name" value="STATOR ELEMENT OF FLAGELLAR MOTOR COMPLEX"/>
    <property type="match status" value="1"/>
</dbReference>
<dbReference type="EMBL" id="CP010975">
    <property type="protein sequence ID" value="AKE52480.1"/>
    <property type="molecule type" value="Genomic_DNA"/>
</dbReference>
<dbReference type="AlphaFoldDB" id="A0A0F6TR34"/>
<keyword evidence="12" id="KW-1185">Reference proteome</keyword>
<comment type="subcellular location">
    <subcellularLocation>
        <location evidence="8">Cell outer membrane</location>
        <topology evidence="8">Lipid-anchor</topology>
    </subcellularLocation>
</comment>
<evidence type="ECO:0000256" key="6">
    <source>
        <dbReference type="ARBA" id="ARBA00023288"/>
    </source>
</evidence>
<dbReference type="InterPro" id="IPR036737">
    <property type="entry name" value="OmpA-like_sf"/>
</dbReference>
<evidence type="ECO:0000259" key="10">
    <source>
        <dbReference type="PROSITE" id="PS51123"/>
    </source>
</evidence>
<evidence type="ECO:0000256" key="3">
    <source>
        <dbReference type="ARBA" id="ARBA00023136"/>
    </source>
</evidence>